<dbReference type="NCBIfam" id="TIGR00813">
    <property type="entry name" value="sss"/>
    <property type="match status" value="1"/>
</dbReference>
<keyword evidence="7 11" id="KW-1133">Transmembrane helix</keyword>
<keyword evidence="9" id="KW-0915">Sodium</keyword>
<evidence type="ECO:0000313" key="12">
    <source>
        <dbReference type="EMBL" id="STY93583.1"/>
    </source>
</evidence>
<dbReference type="PROSITE" id="PS50283">
    <property type="entry name" value="NA_SOLUT_SYMP_3"/>
    <property type="match status" value="1"/>
</dbReference>
<evidence type="ECO:0000256" key="10">
    <source>
        <dbReference type="RuleBase" id="RU362091"/>
    </source>
</evidence>
<evidence type="ECO:0000256" key="3">
    <source>
        <dbReference type="ARBA" id="ARBA00022448"/>
    </source>
</evidence>
<evidence type="ECO:0000256" key="2">
    <source>
        <dbReference type="ARBA" id="ARBA00006434"/>
    </source>
</evidence>
<evidence type="ECO:0000256" key="4">
    <source>
        <dbReference type="ARBA" id="ARBA00022475"/>
    </source>
</evidence>
<feature type="transmembrane region" description="Helical" evidence="11">
    <location>
        <begin position="77"/>
        <end position="96"/>
    </location>
</feature>
<evidence type="ECO:0000256" key="8">
    <source>
        <dbReference type="ARBA" id="ARBA00023136"/>
    </source>
</evidence>
<dbReference type="InterPro" id="IPR050277">
    <property type="entry name" value="Sodium:Solute_Symporter"/>
</dbReference>
<dbReference type="GO" id="GO:0015293">
    <property type="term" value="F:symporter activity"/>
    <property type="evidence" value="ECO:0007669"/>
    <property type="project" value="UniProtKB-KW"/>
</dbReference>
<dbReference type="Proteomes" id="UP000254133">
    <property type="component" value="Unassembled WGS sequence"/>
</dbReference>
<keyword evidence="3" id="KW-0813">Transport</keyword>
<dbReference type="Pfam" id="PF00474">
    <property type="entry name" value="SSF"/>
    <property type="match status" value="1"/>
</dbReference>
<keyword evidence="4" id="KW-1003">Cell membrane</keyword>
<evidence type="ECO:0000256" key="1">
    <source>
        <dbReference type="ARBA" id="ARBA00004141"/>
    </source>
</evidence>
<dbReference type="GO" id="GO:0015233">
    <property type="term" value="F:pantothenate transmembrane transporter activity"/>
    <property type="evidence" value="ECO:0007669"/>
    <property type="project" value="InterPro"/>
</dbReference>
<protein>
    <submittedName>
        <fullName evidence="12">Pantothenate permease</fullName>
    </submittedName>
</protein>
<evidence type="ECO:0000256" key="6">
    <source>
        <dbReference type="ARBA" id="ARBA00022847"/>
    </source>
</evidence>
<keyword evidence="8 11" id="KW-0472">Membrane</keyword>
<feature type="transmembrane region" description="Helical" evidence="11">
    <location>
        <begin position="124"/>
        <end position="148"/>
    </location>
</feature>
<organism evidence="12 13">
    <name type="scientific">Moraxella bovis</name>
    <dbReference type="NCBI Taxonomy" id="476"/>
    <lineage>
        <taxon>Bacteria</taxon>
        <taxon>Pseudomonadati</taxon>
        <taxon>Pseudomonadota</taxon>
        <taxon>Gammaproteobacteria</taxon>
        <taxon>Moraxellales</taxon>
        <taxon>Moraxellaceae</taxon>
        <taxon>Moraxella</taxon>
    </lineage>
</organism>
<dbReference type="GO" id="GO:0015081">
    <property type="term" value="F:sodium ion transmembrane transporter activity"/>
    <property type="evidence" value="ECO:0007669"/>
    <property type="project" value="InterPro"/>
</dbReference>
<feature type="transmembrane region" description="Helical" evidence="11">
    <location>
        <begin position="312"/>
        <end position="334"/>
    </location>
</feature>
<keyword evidence="9" id="KW-0739">Sodium transport</keyword>
<feature type="transmembrane region" description="Helical" evidence="11">
    <location>
        <begin position="160"/>
        <end position="180"/>
    </location>
</feature>
<dbReference type="NCBIfam" id="TIGR02119">
    <property type="entry name" value="panF"/>
    <property type="match status" value="1"/>
</dbReference>
<feature type="transmembrane region" description="Helical" evidence="11">
    <location>
        <begin position="192"/>
        <end position="216"/>
    </location>
</feature>
<keyword evidence="9" id="KW-0406">Ion transport</keyword>
<dbReference type="PANTHER" id="PTHR48086">
    <property type="entry name" value="SODIUM/PROLINE SYMPORTER-RELATED"/>
    <property type="match status" value="1"/>
</dbReference>
<feature type="transmembrane region" description="Helical" evidence="11">
    <location>
        <begin position="395"/>
        <end position="420"/>
    </location>
</feature>
<keyword evidence="6" id="KW-0769">Symport</keyword>
<dbReference type="InterPro" id="IPR018212">
    <property type="entry name" value="Na/solute_symporter_CS"/>
</dbReference>
<accession>A0A378PY93</accession>
<dbReference type="EMBL" id="UGPZ01000003">
    <property type="protein sequence ID" value="STY93583.1"/>
    <property type="molecule type" value="Genomic_DNA"/>
</dbReference>
<feature type="transmembrane region" description="Helical" evidence="11">
    <location>
        <begin position="371"/>
        <end position="389"/>
    </location>
</feature>
<feature type="transmembrane region" description="Helical" evidence="11">
    <location>
        <begin position="275"/>
        <end position="300"/>
    </location>
</feature>
<proteinExistence type="inferred from homology"/>
<evidence type="ECO:0000256" key="5">
    <source>
        <dbReference type="ARBA" id="ARBA00022692"/>
    </source>
</evidence>
<feature type="transmembrane region" description="Helical" evidence="11">
    <location>
        <begin position="6"/>
        <end position="26"/>
    </location>
</feature>
<dbReference type="InterPro" id="IPR001734">
    <property type="entry name" value="Na/solute_symporter"/>
</dbReference>
<feature type="transmembrane region" description="Helical" evidence="11">
    <location>
        <begin position="427"/>
        <end position="446"/>
    </location>
</feature>
<keyword evidence="5 11" id="KW-0812">Transmembrane</keyword>
<gene>
    <name evidence="12" type="primary">panF</name>
    <name evidence="12" type="ORF">NCTC9426_02314</name>
</gene>
<dbReference type="PANTHER" id="PTHR48086:SF4">
    <property type="entry name" value="SODIUM_PANTOTHENATE SYMPORTER"/>
    <property type="match status" value="1"/>
</dbReference>
<dbReference type="InterPro" id="IPR011849">
    <property type="entry name" value="Na/pantothenate_symporter"/>
</dbReference>
<evidence type="ECO:0000256" key="7">
    <source>
        <dbReference type="ARBA" id="ARBA00022989"/>
    </source>
</evidence>
<feature type="transmembrane region" description="Helical" evidence="11">
    <location>
        <begin position="452"/>
        <end position="469"/>
    </location>
</feature>
<dbReference type="InterPro" id="IPR038377">
    <property type="entry name" value="Na/Glc_symporter_sf"/>
</dbReference>
<reference evidence="12 13" key="1">
    <citation type="submission" date="2018-06" db="EMBL/GenBank/DDBJ databases">
        <authorList>
            <consortium name="Pathogen Informatics"/>
            <person name="Doyle S."/>
        </authorList>
    </citation>
    <scope>NUCLEOTIDE SEQUENCE [LARGE SCALE GENOMIC DNA]</scope>
    <source>
        <strain evidence="12 13">NCTC9426</strain>
    </source>
</reference>
<comment type="subcellular location">
    <subcellularLocation>
        <location evidence="1">Membrane</location>
        <topology evidence="1">Multi-pass membrane protein</topology>
    </subcellularLocation>
</comment>
<comment type="similarity">
    <text evidence="2 10">Belongs to the sodium:solute symporter (SSF) (TC 2.A.21) family.</text>
</comment>
<dbReference type="Gene3D" id="1.20.1730.10">
    <property type="entry name" value="Sodium/glucose cotransporter"/>
    <property type="match status" value="1"/>
</dbReference>
<feature type="transmembrane region" description="Helical" evidence="11">
    <location>
        <begin position="236"/>
        <end position="255"/>
    </location>
</feature>
<feature type="transmembrane region" description="Helical" evidence="11">
    <location>
        <begin position="47"/>
        <end position="65"/>
    </location>
</feature>
<name>A0A378PY93_MORBO</name>
<evidence type="ECO:0000256" key="11">
    <source>
        <dbReference type="SAM" id="Phobius"/>
    </source>
</evidence>
<evidence type="ECO:0000256" key="9">
    <source>
        <dbReference type="ARBA" id="ARBA00023201"/>
    </source>
</evidence>
<dbReference type="RefSeq" id="WP_115369851.1">
    <property type="nucleotide sequence ID" value="NZ_UGPZ01000003.1"/>
</dbReference>
<dbReference type="AlphaFoldDB" id="A0A378PY93"/>
<dbReference type="CDD" id="cd10327">
    <property type="entry name" value="SLC5sbd_PanF"/>
    <property type="match status" value="1"/>
</dbReference>
<dbReference type="PROSITE" id="PS00456">
    <property type="entry name" value="NA_SOLUT_SYMP_1"/>
    <property type="match status" value="1"/>
</dbReference>
<evidence type="ECO:0000313" key="13">
    <source>
        <dbReference type="Proteomes" id="UP000254133"/>
    </source>
</evidence>
<dbReference type="GO" id="GO:0005886">
    <property type="term" value="C:plasma membrane"/>
    <property type="evidence" value="ECO:0007669"/>
    <property type="project" value="TreeGrafter"/>
</dbReference>
<dbReference type="GO" id="GO:0036376">
    <property type="term" value="P:sodium ion export across plasma membrane"/>
    <property type="evidence" value="ECO:0007669"/>
    <property type="project" value="InterPro"/>
</dbReference>
<sequence length="478" mass="51687">MSLNIQILIPLVLYLFFVFGVAWHAYQKRKTGGFLNEYYVGSRSMGGFVLAMTTVATYVSASSFIGGPGAAYKFGLGWVLLSMIQVPAIWLTLGTLGKKFAMLARQTGSITINDLLFARYQNKVVVWLACVSLLLAFFGMMVVQFIGAGRLLETTLGLPYEWSIGVFALVIGLYTFIGGFRAVVLTDTVQGLVMLIGTMLLLGATIVATGGMENAMTTLHAIDPRLLTPTGVDDKLSATFMLSFWVLVCFGLIGLPHTAVRAMAYKDSRSLHRGILVGTVVMTVLVLGMHLAGVLARAVVPELDVPDKVIPTLMMTVLPPFVAGIFLAAPMAAIMSSIDSMLIQSSSTLIKDLYLSIKPDAIHNEAKIKRYSTTLTLGFTVILAVVAMLNPPDMLIWLNLLSFGGLEATFLWVLVFGLYYKKANATGAIWSMVAGLTSYVIIAYFKIALWDLHAVVPALVIGLVAFLAGNKLGEIKKV</sequence>